<dbReference type="InterPro" id="IPR013785">
    <property type="entry name" value="Aldolase_TIM"/>
</dbReference>
<dbReference type="RefSeq" id="WP_377941722.1">
    <property type="nucleotide sequence ID" value="NZ_JBHUCX010000014.1"/>
</dbReference>
<comment type="caution">
    <text evidence="1">The sequence shown here is derived from an EMBL/GenBank/DDBJ whole genome shotgun (WGS) entry which is preliminary data.</text>
</comment>
<protein>
    <submittedName>
        <fullName evidence="1">Dihydrodipicolinate synthase family protein</fullName>
    </submittedName>
</protein>
<sequence>MAKPILLPRANGQLEPYHMTEQVIPTPKGTSFAARTAYAAAHVVANPLADVHPSSDCAIDWEATLAYRRHLWSMGFAVAEAMDTAQRGMGLHWEATKELIRRSVAEANALNATVACGAGTDQLQSGVTGLTLSAVQQAYEEQCAFIESIGGRIILMASRTLAAIAKGPEDYAKVYDAVLSQVSQPVILHWLGDMFDPALTGYWGHKDRSAAMNVCLDIIRRHAQKIEGIKISLLDAAFEIEMRRQLPAGVKMYTGDDFNYPDLMLGDDIGYSHALLGIFDAIAPVAAAALHALDDGDVPRYQSLLAPTVPLSRHIFQAPTQFYKTGVVFLSYLNGYQTHFKMVGGLESMRSTLHLAEIFVLADTAGLLVDKELACTRMNRFLALAGVV</sequence>
<dbReference type="EMBL" id="JBHUCX010000014">
    <property type="protein sequence ID" value="MFD1674036.1"/>
    <property type="molecule type" value="Genomic_DNA"/>
</dbReference>
<dbReference type="InterPro" id="IPR009334">
    <property type="entry name" value="DUF993"/>
</dbReference>
<keyword evidence="2" id="KW-1185">Reference proteome</keyword>
<dbReference type="Proteomes" id="UP001597079">
    <property type="component" value="Unassembled WGS sequence"/>
</dbReference>
<proteinExistence type="predicted"/>
<reference evidence="2" key="1">
    <citation type="journal article" date="2019" name="Int. J. Syst. Evol. Microbiol.">
        <title>The Global Catalogue of Microorganisms (GCM) 10K type strain sequencing project: providing services to taxonomists for standard genome sequencing and annotation.</title>
        <authorList>
            <consortium name="The Broad Institute Genomics Platform"/>
            <consortium name="The Broad Institute Genome Sequencing Center for Infectious Disease"/>
            <person name="Wu L."/>
            <person name="Ma J."/>
        </authorList>
    </citation>
    <scope>NUCLEOTIDE SEQUENCE [LARGE SCALE GENOMIC DNA]</scope>
    <source>
        <strain evidence="2">CGMCC 1.12286</strain>
    </source>
</reference>
<gene>
    <name evidence="1" type="ORF">ACFSB2_04840</name>
</gene>
<dbReference type="Pfam" id="PF06187">
    <property type="entry name" value="DUF993"/>
    <property type="match status" value="1"/>
</dbReference>
<dbReference type="SUPFAM" id="SSF51569">
    <property type="entry name" value="Aldolase"/>
    <property type="match status" value="1"/>
</dbReference>
<evidence type="ECO:0000313" key="1">
    <source>
        <dbReference type="EMBL" id="MFD1674036.1"/>
    </source>
</evidence>
<dbReference type="Gene3D" id="3.20.20.70">
    <property type="entry name" value="Aldolase class I"/>
    <property type="match status" value="1"/>
</dbReference>
<organism evidence="1 2">
    <name type="scientific">Alicyclobacillus fodiniaquatilis</name>
    <dbReference type="NCBI Taxonomy" id="1661150"/>
    <lineage>
        <taxon>Bacteria</taxon>
        <taxon>Bacillati</taxon>
        <taxon>Bacillota</taxon>
        <taxon>Bacilli</taxon>
        <taxon>Bacillales</taxon>
        <taxon>Alicyclobacillaceae</taxon>
        <taxon>Alicyclobacillus</taxon>
    </lineage>
</organism>
<name>A0ABW4JCC7_9BACL</name>
<evidence type="ECO:0000313" key="2">
    <source>
        <dbReference type="Proteomes" id="UP001597079"/>
    </source>
</evidence>
<accession>A0ABW4JCC7</accession>